<dbReference type="RefSeq" id="XP_044721026.1">
    <property type="nucleotide sequence ID" value="XM_044864494.1"/>
</dbReference>
<organism evidence="2 3">
    <name type="scientific">Hirsutella rhossiliensis</name>
    <dbReference type="NCBI Taxonomy" id="111463"/>
    <lineage>
        <taxon>Eukaryota</taxon>
        <taxon>Fungi</taxon>
        <taxon>Dikarya</taxon>
        <taxon>Ascomycota</taxon>
        <taxon>Pezizomycotina</taxon>
        <taxon>Sordariomycetes</taxon>
        <taxon>Hypocreomycetidae</taxon>
        <taxon>Hypocreales</taxon>
        <taxon>Ophiocordycipitaceae</taxon>
        <taxon>Hirsutella</taxon>
    </lineage>
</organism>
<feature type="region of interest" description="Disordered" evidence="1">
    <location>
        <begin position="452"/>
        <end position="630"/>
    </location>
</feature>
<dbReference type="EMBL" id="JAIZPD010000005">
    <property type="protein sequence ID" value="KAH0963513.1"/>
    <property type="molecule type" value="Genomic_DNA"/>
</dbReference>
<dbReference type="GeneID" id="68355152"/>
<name>A0A9P8SHU7_9HYPO</name>
<sequence>MSFSESASPTLTVTVEDIAAWSDERLGRFMDDHRGPDGEFCLPVDDWTKLSQKERQRLAERLRAQQEKLAQSAASRPLDLDRLDALLRQIPDGPDTARRAQSPISGIETPFIDFEKHEMEDEMEAYQNLVNDGGRPLYPIDLLEQVSTDVHLFSDMLQPWLYPDLDTLEWQVFGRQWARWEQFRKWQNDHRGLEDDDGGFPAFVERLKRLFGRSGNDTKVAELEANPSCVTSNWEWWQGEREKLRNRNREPGCNSFFDYADAMRRRLARHGFTGPFDLKETPKHQDSLTTWTEYLYFEYWSLDWYDDRIKQDQPLHDKAWQELLDSQVLEPGDTPEILWSSEHDDGQDRWQEAVFAAKNAAAAEVERVHTLTQVDPDRHNMPESDRSRMMREATENLAAAEKESERCRERGDQMHKYARQVRHFRLNRRDMAYHEILVEWVRQQVLLVAAESTQAKSTTGGAKKRELASVQEEQRSKKRKPNGGERGATSPTKSRRRRSQDDSPVASSRPPPSARGSLSEGASPSLDEAPVAEDAAGSPDGNAKHSFSKRESRPSPEAIRSPRAASTSLRQSSRLQEAQSESALPPAGTCPEASTSRPTRASDGGSASAAPAKDGGVAEDGSPKTGGKAK</sequence>
<dbReference type="AlphaFoldDB" id="A0A9P8SHU7"/>
<evidence type="ECO:0000313" key="3">
    <source>
        <dbReference type="Proteomes" id="UP000824596"/>
    </source>
</evidence>
<proteinExistence type="predicted"/>
<dbReference type="OrthoDB" id="4919781at2759"/>
<evidence type="ECO:0000313" key="2">
    <source>
        <dbReference type="EMBL" id="KAH0963513.1"/>
    </source>
</evidence>
<feature type="compositionally biased region" description="Low complexity" evidence="1">
    <location>
        <begin position="503"/>
        <end position="519"/>
    </location>
</feature>
<accession>A0A9P8SHU7</accession>
<dbReference type="Proteomes" id="UP000824596">
    <property type="component" value="Unassembled WGS sequence"/>
</dbReference>
<gene>
    <name evidence="2" type="ORF">HRG_06023</name>
</gene>
<feature type="compositionally biased region" description="Basic and acidic residues" evidence="1">
    <location>
        <begin position="463"/>
        <end position="475"/>
    </location>
</feature>
<reference evidence="2" key="1">
    <citation type="submission" date="2021-09" db="EMBL/GenBank/DDBJ databases">
        <title>A high-quality genome of the endoparasitic fungus Hirsutella rhossiliensis with a comparison of Hirsutella genomes reveals transposable elements contributing to genome size variation.</title>
        <authorList>
            <person name="Lin R."/>
            <person name="Jiao Y."/>
            <person name="Sun X."/>
            <person name="Ling J."/>
            <person name="Xie B."/>
            <person name="Cheng X."/>
        </authorList>
    </citation>
    <scope>NUCLEOTIDE SEQUENCE</scope>
    <source>
        <strain evidence="2">HR02</strain>
    </source>
</reference>
<comment type="caution">
    <text evidence="2">The sequence shown here is derived from an EMBL/GenBank/DDBJ whole genome shotgun (WGS) entry which is preliminary data.</text>
</comment>
<evidence type="ECO:0000256" key="1">
    <source>
        <dbReference type="SAM" id="MobiDB-lite"/>
    </source>
</evidence>
<feature type="compositionally biased region" description="Low complexity" evidence="1">
    <location>
        <begin position="601"/>
        <end position="615"/>
    </location>
</feature>
<protein>
    <recommendedName>
        <fullName evidence="4">Ankyrin 2,3/unc44</fullName>
    </recommendedName>
</protein>
<keyword evidence="3" id="KW-1185">Reference proteome</keyword>
<feature type="compositionally biased region" description="Polar residues" evidence="1">
    <location>
        <begin position="564"/>
        <end position="582"/>
    </location>
</feature>
<evidence type="ECO:0008006" key="4">
    <source>
        <dbReference type="Google" id="ProtNLM"/>
    </source>
</evidence>